<dbReference type="EMBL" id="CP126116">
    <property type="protein sequence ID" value="WHZ55927.1"/>
    <property type="molecule type" value="Genomic_DNA"/>
</dbReference>
<evidence type="ECO:0000313" key="2">
    <source>
        <dbReference type="Proteomes" id="UP001226091"/>
    </source>
</evidence>
<organism evidence="1 2">
    <name type="scientific">Metabacillus hrfriensis</name>
    <dbReference type="NCBI Taxonomy" id="3048891"/>
    <lineage>
        <taxon>Bacteria</taxon>
        <taxon>Bacillati</taxon>
        <taxon>Bacillota</taxon>
        <taxon>Bacilli</taxon>
        <taxon>Bacillales</taxon>
        <taxon>Bacillaceae</taxon>
        <taxon>Metabacillus</taxon>
    </lineage>
</organism>
<reference evidence="2" key="1">
    <citation type="journal article" date="2025" name="Aquaculture">
        <title>Assessment of the bioflocculant production and safety properties of Metabacillus hrfriensis sp. nov. based on phenotypic and whole-genome sequencing analysis.</title>
        <authorList>
            <person name="Zhang R."/>
            <person name="Zhao Z."/>
            <person name="Luo L."/>
            <person name="Wang S."/>
            <person name="Guo K."/>
            <person name="Xu W."/>
        </authorList>
    </citation>
    <scope>NUCLEOTIDE SEQUENCE [LARGE SCALE GENOMIC DNA]</scope>
    <source>
        <strain evidence="2">CT-WN-B3</strain>
    </source>
</reference>
<keyword evidence="2" id="KW-1185">Reference proteome</keyword>
<protein>
    <submittedName>
        <fullName evidence="1">MarR family transcriptional regulator</fullName>
    </submittedName>
</protein>
<name>A0ACD4R630_9BACI</name>
<proteinExistence type="predicted"/>
<sequence>MNKKRSENIVSLFEIFVSLERKWMNDWNHLNEVGLSKTHILILQILETEGLKRPSILAEQLQITTGGVTVLTSKLIKDGFVQKCQNERDRRAYNLEITDSGKNLLHSARSQINQQIQNMFGMLSDEEIQNLRDIFYKCLMGQKQ</sequence>
<gene>
    <name evidence="1" type="ORF">QLQ22_14520</name>
</gene>
<dbReference type="Proteomes" id="UP001226091">
    <property type="component" value="Chromosome"/>
</dbReference>
<accession>A0ACD4R630</accession>
<evidence type="ECO:0000313" key="1">
    <source>
        <dbReference type="EMBL" id="WHZ55927.1"/>
    </source>
</evidence>